<dbReference type="AlphaFoldDB" id="A0A6D2HM25"/>
<gene>
    <name evidence="2" type="ORF">MERR_LOCUS4050</name>
</gene>
<sequence>MNEAWIKAADFNELVNSSEKIGGAIKKEESCQEFRQMLEACGMWELEHKSYQFFCEDWSRRLKPCSSAQDRAHRPIGELSSHNQPAQNTTSVLPSARLSAHTKPGSIAPRSTCLLTTISVLRTIAPSDQEGIVPSPARTLNQIYPPARTRRPNEKSLGHDRSDRTDG</sequence>
<dbReference type="Proteomes" id="UP000467841">
    <property type="component" value="Unassembled WGS sequence"/>
</dbReference>
<name>A0A6D2HM25_9BRAS</name>
<keyword evidence="3" id="KW-1185">Reference proteome</keyword>
<reference evidence="2" key="1">
    <citation type="submission" date="2020-01" db="EMBL/GenBank/DDBJ databases">
        <authorList>
            <person name="Mishra B."/>
        </authorList>
    </citation>
    <scope>NUCLEOTIDE SEQUENCE [LARGE SCALE GENOMIC DNA]</scope>
</reference>
<feature type="compositionally biased region" description="Polar residues" evidence="1">
    <location>
        <begin position="80"/>
        <end position="91"/>
    </location>
</feature>
<feature type="region of interest" description="Disordered" evidence="1">
    <location>
        <begin position="129"/>
        <end position="167"/>
    </location>
</feature>
<feature type="region of interest" description="Disordered" evidence="1">
    <location>
        <begin position="66"/>
        <end position="91"/>
    </location>
</feature>
<evidence type="ECO:0000256" key="1">
    <source>
        <dbReference type="SAM" id="MobiDB-lite"/>
    </source>
</evidence>
<protein>
    <submittedName>
        <fullName evidence="2">Uncharacterized protein</fullName>
    </submittedName>
</protein>
<dbReference type="EMBL" id="CACVBM020000255">
    <property type="protein sequence ID" value="CAA7016815.1"/>
    <property type="molecule type" value="Genomic_DNA"/>
</dbReference>
<evidence type="ECO:0000313" key="2">
    <source>
        <dbReference type="EMBL" id="CAA7016815.1"/>
    </source>
</evidence>
<comment type="caution">
    <text evidence="2">The sequence shown here is derived from an EMBL/GenBank/DDBJ whole genome shotgun (WGS) entry which is preliminary data.</text>
</comment>
<feature type="compositionally biased region" description="Basic and acidic residues" evidence="1">
    <location>
        <begin position="151"/>
        <end position="167"/>
    </location>
</feature>
<evidence type="ECO:0000313" key="3">
    <source>
        <dbReference type="Proteomes" id="UP000467841"/>
    </source>
</evidence>
<accession>A0A6D2HM25</accession>
<proteinExistence type="predicted"/>
<organism evidence="2 3">
    <name type="scientific">Microthlaspi erraticum</name>
    <dbReference type="NCBI Taxonomy" id="1685480"/>
    <lineage>
        <taxon>Eukaryota</taxon>
        <taxon>Viridiplantae</taxon>
        <taxon>Streptophyta</taxon>
        <taxon>Embryophyta</taxon>
        <taxon>Tracheophyta</taxon>
        <taxon>Spermatophyta</taxon>
        <taxon>Magnoliopsida</taxon>
        <taxon>eudicotyledons</taxon>
        <taxon>Gunneridae</taxon>
        <taxon>Pentapetalae</taxon>
        <taxon>rosids</taxon>
        <taxon>malvids</taxon>
        <taxon>Brassicales</taxon>
        <taxon>Brassicaceae</taxon>
        <taxon>Coluteocarpeae</taxon>
        <taxon>Microthlaspi</taxon>
    </lineage>
</organism>